<dbReference type="Gene3D" id="2.20.25.110">
    <property type="entry name" value="S-adenosyl-L-methionine-dependent methyltransferases"/>
    <property type="match status" value="1"/>
</dbReference>
<dbReference type="Gene3D" id="3.40.50.150">
    <property type="entry name" value="Vaccinia Virus protein VP39"/>
    <property type="match status" value="1"/>
</dbReference>
<dbReference type="GO" id="GO:0032259">
    <property type="term" value="P:methylation"/>
    <property type="evidence" value="ECO:0007669"/>
    <property type="project" value="UniProtKB-KW"/>
</dbReference>
<dbReference type="SUPFAM" id="SSF53335">
    <property type="entry name" value="S-adenosyl-L-methionine-dependent methyltransferases"/>
    <property type="match status" value="1"/>
</dbReference>
<proteinExistence type="predicted"/>
<dbReference type="InterPro" id="IPR029063">
    <property type="entry name" value="SAM-dependent_MTases_sf"/>
</dbReference>
<evidence type="ECO:0000259" key="2">
    <source>
        <dbReference type="Pfam" id="PF13649"/>
    </source>
</evidence>
<dbReference type="PANTHER" id="PTHR43861">
    <property type="entry name" value="TRANS-ACONITATE 2-METHYLTRANSFERASE-RELATED"/>
    <property type="match status" value="1"/>
</dbReference>
<dbReference type="Proteomes" id="UP000033163">
    <property type="component" value="Chromosome I"/>
</dbReference>
<dbReference type="HOGENOM" id="CLU_069129_3_0_9"/>
<dbReference type="KEGG" id="pri:PRIO_4590"/>
<evidence type="ECO:0000256" key="1">
    <source>
        <dbReference type="ARBA" id="ARBA00022679"/>
    </source>
</evidence>
<dbReference type="STRING" id="483937.AMQ84_19475"/>
<dbReference type="Pfam" id="PF13649">
    <property type="entry name" value="Methyltransf_25"/>
    <property type="match status" value="1"/>
</dbReference>
<dbReference type="InterPro" id="IPR041698">
    <property type="entry name" value="Methyltransf_25"/>
</dbReference>
<name>A0A0E4CY10_9BACL</name>
<dbReference type="GO" id="GO:0008168">
    <property type="term" value="F:methyltransferase activity"/>
    <property type="evidence" value="ECO:0007669"/>
    <property type="project" value="UniProtKB-KW"/>
</dbReference>
<dbReference type="RefSeq" id="WP_020432357.1">
    <property type="nucleotide sequence ID" value="NZ_AGBD01001467.1"/>
</dbReference>
<protein>
    <submittedName>
        <fullName evidence="3">Methyltransferase type 12</fullName>
    </submittedName>
</protein>
<keyword evidence="1 3" id="KW-0808">Transferase</keyword>
<sequence>MMDKWFHLLQKPALWQRSHEPFWDDEHISKGMLEAHLNPDWDAASRKQSYINRSVKWLSGVIPANGKILDLGCGPGLYAKRLSGMWYDVTGVDFSKRSIAYAKSQDAKTEYIYKNYLDIEYTAMYNAVTLIYGDYAALTPDERKTLVEKVHKALKPGGLFILDVFTEKQFENKKSSTSWALCTNGGFWSAEPHICLEATYLYENNTVAVNKYVIFGKDGLKEYLIWDTAYTVQKLTEEVSPFGFTVKGVFDDVCGSPYTGEADTLCFIMEKGAE</sequence>
<gene>
    <name evidence="3" type="ORF">PRIO_4590</name>
</gene>
<dbReference type="CDD" id="cd02440">
    <property type="entry name" value="AdoMet_MTases"/>
    <property type="match status" value="1"/>
</dbReference>
<feature type="domain" description="Methyltransferase" evidence="2">
    <location>
        <begin position="68"/>
        <end position="158"/>
    </location>
</feature>
<evidence type="ECO:0000313" key="3">
    <source>
        <dbReference type="EMBL" id="CQR56992.1"/>
    </source>
</evidence>
<evidence type="ECO:0000313" key="4">
    <source>
        <dbReference type="Proteomes" id="UP000033163"/>
    </source>
</evidence>
<dbReference type="AlphaFoldDB" id="A0A0E4CY10"/>
<keyword evidence="3" id="KW-0489">Methyltransferase</keyword>
<reference evidence="4" key="1">
    <citation type="submission" date="2015-03" db="EMBL/GenBank/DDBJ databases">
        <authorList>
            <person name="Wibberg D."/>
        </authorList>
    </citation>
    <scope>NUCLEOTIDE SEQUENCE [LARGE SCALE GENOMIC DNA]</scope>
</reference>
<organism evidence="3 4">
    <name type="scientific">Paenibacillus riograndensis SBR5</name>
    <dbReference type="NCBI Taxonomy" id="1073571"/>
    <lineage>
        <taxon>Bacteria</taxon>
        <taxon>Bacillati</taxon>
        <taxon>Bacillota</taxon>
        <taxon>Bacilli</taxon>
        <taxon>Bacillales</taxon>
        <taxon>Paenibacillaceae</taxon>
        <taxon>Paenibacillus</taxon>
        <taxon>Paenibacillus sonchi group</taxon>
    </lineage>
</organism>
<accession>A0A0E4CY10</accession>
<dbReference type="EMBL" id="LN831776">
    <property type="protein sequence ID" value="CQR56992.1"/>
    <property type="molecule type" value="Genomic_DNA"/>
</dbReference>
<dbReference type="PATRIC" id="fig|1073571.4.peg.4926"/>